<dbReference type="STRING" id="97359.A0A550CAM7"/>
<evidence type="ECO:0000256" key="3">
    <source>
        <dbReference type="ARBA" id="ARBA00022946"/>
    </source>
</evidence>
<dbReference type="InterPro" id="IPR000352">
    <property type="entry name" value="Pep_chain_release_fac_I"/>
</dbReference>
<dbReference type="CDD" id="cd20267">
    <property type="entry name" value="Complex1_LYR_LYRM7"/>
    <property type="match status" value="1"/>
</dbReference>
<name>A0A550CAM7_9AGAR</name>
<dbReference type="PANTHER" id="PTHR46203">
    <property type="entry name" value="PROBABLE PEPTIDE CHAIN RELEASE FACTOR C12ORF65"/>
    <property type="match status" value="1"/>
</dbReference>
<dbReference type="InterPro" id="IPR052405">
    <property type="entry name" value="Mito_Transl_Release_Factor"/>
</dbReference>
<proteinExistence type="inferred from homology"/>
<comment type="similarity">
    <text evidence="2">Belongs to the prokaryotic/mitochondrial release factor family.</text>
</comment>
<sequence length="253" mass="28958">MTMSVELRAAARSAYRELWRASSQTFAGDAPVLQAFRAKMRDDATKALAVPVPGAIEEHVKLTRDIALFLRRNIIQGSRNGEDTWKLRVTPHTELGDNDTVKQPKDAIEMPSRRARKQEKEAASAPGPPNPISSPRPMYYTQLRRASQNRKIPELREEDLQESFGGQSINKTENNVQLVHTPTGTRVFCQETRSLEQNRKRARKLMVAKLDRMYNPGTSKEDLLRAKVVERERRRRRKAKKKAQKQAEEAEDD</sequence>
<evidence type="ECO:0000256" key="1">
    <source>
        <dbReference type="ARBA" id="ARBA00004173"/>
    </source>
</evidence>
<dbReference type="InterPro" id="IPR045298">
    <property type="entry name" value="Complex1_LYR_LYRM7"/>
</dbReference>
<dbReference type="GO" id="GO:0032543">
    <property type="term" value="P:mitochondrial translation"/>
    <property type="evidence" value="ECO:0007669"/>
    <property type="project" value="UniProtKB-ARBA"/>
</dbReference>
<comment type="caution">
    <text evidence="7">The sequence shown here is derived from an EMBL/GenBank/DDBJ whole genome shotgun (WGS) entry which is preliminary data.</text>
</comment>
<keyword evidence="3" id="KW-0809">Transit peptide</keyword>
<feature type="compositionally biased region" description="Basic and acidic residues" evidence="5">
    <location>
        <begin position="99"/>
        <end position="122"/>
    </location>
</feature>
<gene>
    <name evidence="7" type="ORF">BD626DRAFT_558410</name>
</gene>
<dbReference type="GO" id="GO:0034551">
    <property type="term" value="P:mitochondrial respiratory chain complex III assembly"/>
    <property type="evidence" value="ECO:0007669"/>
    <property type="project" value="InterPro"/>
</dbReference>
<evidence type="ECO:0000259" key="6">
    <source>
        <dbReference type="Pfam" id="PF00472"/>
    </source>
</evidence>
<accession>A0A550CAM7</accession>
<dbReference type="InterPro" id="IPR045853">
    <property type="entry name" value="Pep_chain_release_fac_I_sf"/>
</dbReference>
<reference evidence="7 8" key="1">
    <citation type="journal article" date="2019" name="New Phytol.">
        <title>Comparative genomics reveals unique wood-decay strategies and fruiting body development in the Schizophyllaceae.</title>
        <authorList>
            <person name="Almasi E."/>
            <person name="Sahu N."/>
            <person name="Krizsan K."/>
            <person name="Balint B."/>
            <person name="Kovacs G.M."/>
            <person name="Kiss B."/>
            <person name="Cseklye J."/>
            <person name="Drula E."/>
            <person name="Henrissat B."/>
            <person name="Nagy I."/>
            <person name="Chovatia M."/>
            <person name="Adam C."/>
            <person name="LaButti K."/>
            <person name="Lipzen A."/>
            <person name="Riley R."/>
            <person name="Grigoriev I.V."/>
            <person name="Nagy L.G."/>
        </authorList>
    </citation>
    <scope>NUCLEOTIDE SEQUENCE [LARGE SCALE GENOMIC DNA]</scope>
    <source>
        <strain evidence="7 8">NL-1724</strain>
    </source>
</reference>
<comment type="subcellular location">
    <subcellularLocation>
        <location evidence="1">Mitochondrion</location>
    </subcellularLocation>
</comment>
<evidence type="ECO:0000256" key="2">
    <source>
        <dbReference type="ARBA" id="ARBA00010835"/>
    </source>
</evidence>
<dbReference type="Gene3D" id="3.30.160.20">
    <property type="match status" value="1"/>
</dbReference>
<feature type="compositionally biased region" description="Basic residues" evidence="5">
    <location>
        <begin position="233"/>
        <end position="244"/>
    </location>
</feature>
<organism evidence="7 8">
    <name type="scientific">Schizophyllum amplum</name>
    <dbReference type="NCBI Taxonomy" id="97359"/>
    <lineage>
        <taxon>Eukaryota</taxon>
        <taxon>Fungi</taxon>
        <taxon>Dikarya</taxon>
        <taxon>Basidiomycota</taxon>
        <taxon>Agaricomycotina</taxon>
        <taxon>Agaricomycetes</taxon>
        <taxon>Agaricomycetidae</taxon>
        <taxon>Agaricales</taxon>
        <taxon>Schizophyllaceae</taxon>
        <taxon>Schizophyllum</taxon>
    </lineage>
</organism>
<dbReference type="OrthoDB" id="277888at2759"/>
<dbReference type="GO" id="GO:0003747">
    <property type="term" value="F:translation release factor activity"/>
    <property type="evidence" value="ECO:0007669"/>
    <property type="project" value="InterPro"/>
</dbReference>
<dbReference type="Proteomes" id="UP000320762">
    <property type="component" value="Unassembled WGS sequence"/>
</dbReference>
<feature type="region of interest" description="Disordered" evidence="5">
    <location>
        <begin position="232"/>
        <end position="253"/>
    </location>
</feature>
<dbReference type="AlphaFoldDB" id="A0A550CAM7"/>
<dbReference type="SUPFAM" id="SSF75620">
    <property type="entry name" value="Release factor"/>
    <property type="match status" value="1"/>
</dbReference>
<keyword evidence="4" id="KW-0496">Mitochondrion</keyword>
<dbReference type="GO" id="GO:0005739">
    <property type="term" value="C:mitochondrion"/>
    <property type="evidence" value="ECO:0007669"/>
    <property type="project" value="UniProtKB-SubCell"/>
</dbReference>
<evidence type="ECO:0000313" key="8">
    <source>
        <dbReference type="Proteomes" id="UP000320762"/>
    </source>
</evidence>
<evidence type="ECO:0000313" key="7">
    <source>
        <dbReference type="EMBL" id="TRM61824.1"/>
    </source>
</evidence>
<feature type="domain" description="Prokaryotic-type class I peptide chain release factors" evidence="6">
    <location>
        <begin position="165"/>
        <end position="246"/>
    </location>
</feature>
<evidence type="ECO:0000256" key="5">
    <source>
        <dbReference type="SAM" id="MobiDB-lite"/>
    </source>
</evidence>
<dbReference type="EMBL" id="VDMD01000015">
    <property type="protein sequence ID" value="TRM61824.1"/>
    <property type="molecule type" value="Genomic_DNA"/>
</dbReference>
<feature type="region of interest" description="Disordered" evidence="5">
    <location>
        <begin position="86"/>
        <end position="137"/>
    </location>
</feature>
<dbReference type="PANTHER" id="PTHR46203:SF1">
    <property type="entry name" value="MITOCHONDRIAL TRANSLATION RELEASE FACTOR IN RESCUE"/>
    <property type="match status" value="1"/>
</dbReference>
<protein>
    <submittedName>
        <fullName evidence="7">RF-1 domain-containing protein</fullName>
    </submittedName>
</protein>
<dbReference type="Pfam" id="PF00472">
    <property type="entry name" value="RF-1"/>
    <property type="match status" value="1"/>
</dbReference>
<keyword evidence="8" id="KW-1185">Reference proteome</keyword>
<evidence type="ECO:0000256" key="4">
    <source>
        <dbReference type="ARBA" id="ARBA00023128"/>
    </source>
</evidence>